<evidence type="ECO:0000313" key="2">
    <source>
        <dbReference type="Proteomes" id="UP000001845"/>
    </source>
</evidence>
<reference evidence="1 2" key="3">
    <citation type="journal article" date="2011" name="J. Bacteriol.">
        <title>Genome sequences of Mycoplasma alligatoris A21JP2T and Mycoplasma crocodyli MP145T.</title>
        <authorList>
            <person name="Brown D.R."/>
            <person name="Farmerie W.G."/>
            <person name="May M."/>
            <person name="Benders G.A."/>
            <person name="Durkin A.S."/>
            <person name="Hlavinka K."/>
            <person name="Hostetler J."/>
            <person name="Jackson J."/>
            <person name="Johnson J."/>
            <person name="Miller R.H."/>
            <person name="Paralanov V."/>
            <person name="Radune D."/>
            <person name="Szczypinski B."/>
            <person name="Glass J.I."/>
        </authorList>
    </citation>
    <scope>NUCLEOTIDE SEQUENCE [LARGE SCALE GENOMIC DNA]</scope>
    <source>
        <strain evidence="2">ATCC 51981 / MP145</strain>
    </source>
</reference>
<dbReference type="Proteomes" id="UP000001845">
    <property type="component" value="Chromosome"/>
</dbReference>
<gene>
    <name evidence="1" type="ordered locus">MCRO_0676</name>
</gene>
<reference evidence="2" key="1">
    <citation type="submission" date="2010-03" db="EMBL/GenBank/DDBJ databases">
        <title>The complete genome of Mycoplasma crocodyli MP145.</title>
        <authorList>
            <person name="Glass J.I."/>
            <person name="Durkin A.S."/>
            <person name="Hostetler J."/>
            <person name="Jackson J."/>
            <person name="Johnson J."/>
            <person name="May M.A."/>
            <person name="Paralanov V."/>
            <person name="Radune D."/>
            <person name="Szczypinski B."/>
            <person name="Brown D.R."/>
        </authorList>
    </citation>
    <scope>NUCLEOTIDE SEQUENCE [LARGE SCALE GENOMIC DNA]</scope>
    <source>
        <strain evidence="2">ATCC 51981 / MP145</strain>
    </source>
</reference>
<evidence type="ECO:0000313" key="1">
    <source>
        <dbReference type="EMBL" id="ADE19738.1"/>
    </source>
</evidence>
<name>D5E685_MYCCM</name>
<dbReference type="EMBL" id="CP001991">
    <property type="protein sequence ID" value="ADE19738.1"/>
    <property type="molecule type" value="Genomic_DNA"/>
</dbReference>
<accession>D5E685</accession>
<keyword evidence="2" id="KW-1185">Reference proteome</keyword>
<sequence length="378" mass="45475">MITSNYSYNQEYQSIYSDPINLQTYILNTKRVNDWEYKFDVSLIRKFNENKILINLRNLTKTYYLSAEILVNGKSKIYKKLEKENNTIFEIEEEFNKIETINIRVINQNVIVQEYKIVKRTKEINNIIELKSKNFKFSVPYIYTIKISNKKNQKDDQVKIRKNFYSFLVKIFTPQNSKNQKEFLEISSFYNNSDILDVSKITKFLNIKVAKLSILNYDEYRDQKDFELKILSDGFQDGEEWSDSKALKKYEFSNDYIFDEKSQKVIKTKSKNVKGAIINKNFNGKLLYELPLEFEFFGSYKFTFFEEYKAKEKRITTRKKYKISFEEDKKIVNEEYKNLRFSISSEEWLKVLNKEKIDNIFLENKYISAIKKDEKNND</sequence>
<protein>
    <submittedName>
        <fullName evidence="1">Uncharacterized protein</fullName>
    </submittedName>
</protein>
<dbReference type="HOGENOM" id="CLU_731195_0_0_14"/>
<dbReference type="AlphaFoldDB" id="D5E685"/>
<dbReference type="STRING" id="512564.MCRO_0676"/>
<dbReference type="KEGG" id="mcd:MCRO_0676"/>
<dbReference type="eggNOG" id="ENOG5032GA1">
    <property type="taxonomic scope" value="Bacteria"/>
</dbReference>
<reference key="2">
    <citation type="submission" date="2010-03" db="EMBL/GenBank/DDBJ databases">
        <authorList>
            <person name="Ma Z."/>
            <person name="Wang X."/>
            <person name="Liu H."/>
        </authorList>
    </citation>
    <scope>NUCLEOTIDE SEQUENCE</scope>
    <source>
        <strain>MP145</strain>
    </source>
</reference>
<proteinExistence type="predicted"/>
<organism evidence="1 2">
    <name type="scientific">Mycoplasma crocodyli (strain ATCC 51981 / MP145)</name>
    <dbReference type="NCBI Taxonomy" id="512564"/>
    <lineage>
        <taxon>Bacteria</taxon>
        <taxon>Bacillati</taxon>
        <taxon>Mycoplasmatota</taxon>
        <taxon>Mollicutes</taxon>
        <taxon>Mycoplasmataceae</taxon>
        <taxon>Mycoplasma</taxon>
    </lineage>
</organism>